<evidence type="ECO:0000313" key="1">
    <source>
        <dbReference type="EMBL" id="ADV56164.1"/>
    </source>
</evidence>
<dbReference type="PATRIC" id="fig|399804.5.peg.3909"/>
<sequence>MGFFSYLTADKKQSIANRHSEIGASTVYLLQPHNRAPITESAYDGYGDFGGVNVFVWLARMNAKQYGVSIKGYDDEQLASLGQAISYCTVCRDVHSGDIWHVWADYRNLVPGKYFKGNWGAIIPEFGQSANQLIESGRWVEIELNQINPPKYPIKLSHNREAVYADLPESESCPYQGFHYNTYN</sequence>
<dbReference type="AlphaFoldDB" id="E6XSF6"/>
<dbReference type="OrthoDB" id="5862412at2"/>
<dbReference type="EMBL" id="CP002457">
    <property type="protein sequence ID" value="ADV56164.1"/>
    <property type="molecule type" value="Genomic_DNA"/>
</dbReference>
<dbReference type="HOGENOM" id="CLU_1481046_0_0_6"/>
<gene>
    <name evidence="1" type="ordered locus">Sput200_3790</name>
</gene>
<protein>
    <submittedName>
        <fullName evidence="1">Uncharacterized protein</fullName>
    </submittedName>
</protein>
<reference evidence="1 2" key="1">
    <citation type="submission" date="2011-01" db="EMBL/GenBank/DDBJ databases">
        <title>Complete sequence of Shewanella putrefaciens 200.</title>
        <authorList>
            <consortium name="US DOE Joint Genome Institute"/>
            <person name="Lucas S."/>
            <person name="Copeland A."/>
            <person name="Lapidus A."/>
            <person name="Cheng J.-F."/>
            <person name="Bruce D."/>
            <person name="Goodwin L."/>
            <person name="Pitluck S."/>
            <person name="Munk A.C."/>
            <person name="Detter J.C."/>
            <person name="Han C."/>
            <person name="Tapia R."/>
            <person name="Land M."/>
            <person name="Hauser L."/>
            <person name="Chang Y.-J."/>
            <person name="Jeffries C."/>
            <person name="Kyrpides N."/>
            <person name="Ivanova N."/>
            <person name="Mikhailova N."/>
            <person name="Kolker E."/>
            <person name="Lawrence C."/>
            <person name="McCue L.A."/>
            <person name="DiChristina T."/>
            <person name="Nealson K."/>
            <person name="Fredrickson J.K."/>
            <person name="Woyke T."/>
        </authorList>
    </citation>
    <scope>NUCLEOTIDE SEQUENCE [LARGE SCALE GENOMIC DNA]</scope>
    <source>
        <strain evidence="1 2">200</strain>
    </source>
</reference>
<evidence type="ECO:0000313" key="2">
    <source>
        <dbReference type="Proteomes" id="UP000008209"/>
    </source>
</evidence>
<proteinExistence type="predicted"/>
<name>E6XSF6_SHEP2</name>
<dbReference type="KEGG" id="shp:Sput200_3790"/>
<organism evidence="1 2">
    <name type="scientific">Shewanella putrefaciens (strain 200)</name>
    <dbReference type="NCBI Taxonomy" id="399804"/>
    <lineage>
        <taxon>Bacteria</taxon>
        <taxon>Pseudomonadati</taxon>
        <taxon>Pseudomonadota</taxon>
        <taxon>Gammaproteobacteria</taxon>
        <taxon>Alteromonadales</taxon>
        <taxon>Shewanellaceae</taxon>
        <taxon>Shewanella</taxon>
    </lineage>
</organism>
<accession>E6XSF6</accession>
<dbReference type="Proteomes" id="UP000008209">
    <property type="component" value="Chromosome"/>
</dbReference>